<evidence type="ECO:0000313" key="3">
    <source>
        <dbReference type="Proteomes" id="UP000544127"/>
    </source>
</evidence>
<accession>A0A7K6B7N4</accession>
<reference evidence="2 3" key="1">
    <citation type="submission" date="2019-09" db="EMBL/GenBank/DDBJ databases">
        <title>Bird 10,000 Genomes (B10K) Project - Family phase.</title>
        <authorList>
            <person name="Zhang G."/>
        </authorList>
    </citation>
    <scope>NUCLEOTIDE SEQUENCE [LARGE SCALE GENOMIC DNA]</scope>
    <source>
        <strain evidence="2">B10K-DU-012-37</strain>
    </source>
</reference>
<feature type="non-terminal residue" evidence="2">
    <location>
        <position position="230"/>
    </location>
</feature>
<organism evidence="2 3">
    <name type="scientific">Upupa epops</name>
    <name type="common">Eurasian hoopoe</name>
    <dbReference type="NCBI Taxonomy" id="57439"/>
    <lineage>
        <taxon>Eukaryota</taxon>
        <taxon>Metazoa</taxon>
        <taxon>Chordata</taxon>
        <taxon>Craniata</taxon>
        <taxon>Vertebrata</taxon>
        <taxon>Euteleostomi</taxon>
        <taxon>Archelosauria</taxon>
        <taxon>Archosauria</taxon>
        <taxon>Dinosauria</taxon>
        <taxon>Saurischia</taxon>
        <taxon>Theropoda</taxon>
        <taxon>Coelurosauria</taxon>
        <taxon>Aves</taxon>
        <taxon>Neognathae</taxon>
        <taxon>Neoaves</taxon>
        <taxon>Telluraves</taxon>
        <taxon>Coraciimorphae</taxon>
        <taxon>Bucerotiformes</taxon>
        <taxon>Upupidae</taxon>
        <taxon>Upupa</taxon>
    </lineage>
</organism>
<evidence type="ECO:0000313" key="2">
    <source>
        <dbReference type="EMBL" id="NWU98282.1"/>
    </source>
</evidence>
<dbReference type="Proteomes" id="UP000544127">
    <property type="component" value="Unassembled WGS sequence"/>
</dbReference>
<dbReference type="PANTHER" id="PTHR15225">
    <property type="entry name" value="INTERFERON-INDUCED PROTEIN 35/NMI N-MYC/STAT INTERACTING PROTEIN"/>
    <property type="match status" value="1"/>
</dbReference>
<feature type="non-terminal residue" evidence="2">
    <location>
        <position position="1"/>
    </location>
</feature>
<feature type="region of interest" description="Disordered" evidence="1">
    <location>
        <begin position="72"/>
        <end position="94"/>
    </location>
</feature>
<dbReference type="PANTHER" id="PTHR15225:SF8">
    <property type="entry name" value="RNA-BINDING PROTEIN 43"/>
    <property type="match status" value="1"/>
</dbReference>
<keyword evidence="3" id="KW-1185">Reference proteome</keyword>
<comment type="caution">
    <text evidence="2">The sequence shown here is derived from an EMBL/GenBank/DDBJ whole genome shotgun (WGS) entry which is preliminary data.</text>
</comment>
<dbReference type="OrthoDB" id="9948435at2759"/>
<proteinExistence type="predicted"/>
<sequence>QVFSTVTSLLSLAVFKDQWVLEDLVQEMQEQNTALSFGPLEPNGFISVQGSFPAITALRDFLLLKANSLSNEGKREKSRSHQRLKRRAEQRRVPTVHDGERQEVVLDTDVYHYMKHFFPRTLQVNDRVSISSITDGDTTTIRIEGAGSRSDPGQVVRVREKIETQSVKLYSTLRKERICFEERSSRGKEWYERTCHLLKASFPQVLIIPYDSHIDVIGSSSDVFEFTKKV</sequence>
<dbReference type="AlphaFoldDB" id="A0A7K6B7N4"/>
<evidence type="ECO:0000256" key="1">
    <source>
        <dbReference type="SAM" id="MobiDB-lite"/>
    </source>
</evidence>
<feature type="compositionally biased region" description="Basic residues" evidence="1">
    <location>
        <begin position="76"/>
        <end position="89"/>
    </location>
</feature>
<name>A0A7K6B7N4_UPUEP</name>
<gene>
    <name evidence="2" type="primary">Rbm43_0</name>
    <name evidence="2" type="ORF">UPUEPO_R08508</name>
</gene>
<dbReference type="EMBL" id="VZRI01010351">
    <property type="protein sequence ID" value="NWU98282.1"/>
    <property type="molecule type" value="Genomic_DNA"/>
</dbReference>
<protein>
    <submittedName>
        <fullName evidence="2">RBM43 protein</fullName>
    </submittedName>
</protein>